<dbReference type="GO" id="GO:0006281">
    <property type="term" value="P:DNA repair"/>
    <property type="evidence" value="ECO:0007669"/>
    <property type="project" value="TreeGrafter"/>
</dbReference>
<dbReference type="SFLD" id="SFLDS00003">
    <property type="entry name" value="Haloacid_Dehalogenase"/>
    <property type="match status" value="1"/>
</dbReference>
<dbReference type="InterPro" id="IPR023198">
    <property type="entry name" value="PGP-like_dom2"/>
</dbReference>
<evidence type="ECO:0000313" key="5">
    <source>
        <dbReference type="EMBL" id="NBI34713.1"/>
    </source>
</evidence>
<dbReference type="NCBIfam" id="TIGR01549">
    <property type="entry name" value="HAD-SF-IA-v1"/>
    <property type="match status" value="1"/>
</dbReference>
<evidence type="ECO:0000256" key="2">
    <source>
        <dbReference type="ARBA" id="ARBA00004818"/>
    </source>
</evidence>
<keyword evidence="5" id="KW-0378">Hydrolase</keyword>
<dbReference type="PRINTS" id="PR00413">
    <property type="entry name" value="HADHALOGNASE"/>
</dbReference>
<evidence type="ECO:0000256" key="1">
    <source>
        <dbReference type="ARBA" id="ARBA00000830"/>
    </source>
</evidence>
<dbReference type="AlphaFoldDB" id="A0A7C9KBR3"/>
<dbReference type="InterPro" id="IPR041492">
    <property type="entry name" value="HAD_2"/>
</dbReference>
<dbReference type="FunFam" id="3.40.50.1000:FF:000022">
    <property type="entry name" value="Phosphoglycolate phosphatase"/>
    <property type="match status" value="1"/>
</dbReference>
<proteinExistence type="inferred from homology"/>
<dbReference type="GO" id="GO:0005829">
    <property type="term" value="C:cytosol"/>
    <property type="evidence" value="ECO:0007669"/>
    <property type="project" value="TreeGrafter"/>
</dbReference>
<dbReference type="SFLD" id="SFLDG01135">
    <property type="entry name" value="C1.5.6:_HAD__Beta-PGM__Phospha"/>
    <property type="match status" value="1"/>
</dbReference>
<sequence>MAVEAVLFDLDGTLLDTHDALLASFRHATREVLGPAADELTEAQLMAKVGQPLDTQMWDFTDDQQTHDRLLEVYREHNNQVHDSLVKVFPGIPELLDALRAAGVPMGVVTSKRHDMALRGLNLFGLADYFDFVVGSDDFPEHKPSPGPVAYGCKLLGLAPKTVLYVGDSPFDMMAGNGAGCPTAAVTWGMFPEEVLRAETPTYVCSDPAQLAQIAGV</sequence>
<gene>
    <name evidence="5" type="ORF">D1639_06655</name>
</gene>
<dbReference type="Gene3D" id="3.40.50.1000">
    <property type="entry name" value="HAD superfamily/HAD-like"/>
    <property type="match status" value="1"/>
</dbReference>
<dbReference type="InterPro" id="IPR006439">
    <property type="entry name" value="HAD-SF_hydro_IA"/>
</dbReference>
<dbReference type="PANTHER" id="PTHR43434:SF1">
    <property type="entry name" value="PHOSPHOGLYCOLATE PHOSPHATASE"/>
    <property type="match status" value="1"/>
</dbReference>
<evidence type="ECO:0000256" key="3">
    <source>
        <dbReference type="ARBA" id="ARBA00006171"/>
    </source>
</evidence>
<accession>A0A7C9KBR3</accession>
<comment type="caution">
    <text evidence="5">The sequence shown here is derived from an EMBL/GenBank/DDBJ whole genome shotgun (WGS) entry which is preliminary data.</text>
</comment>
<dbReference type="GO" id="GO:0008967">
    <property type="term" value="F:phosphoglycolate phosphatase activity"/>
    <property type="evidence" value="ECO:0007669"/>
    <property type="project" value="UniProtKB-EC"/>
</dbReference>
<name>A0A7C9KBR3_9BACT</name>
<dbReference type="InterPro" id="IPR036412">
    <property type="entry name" value="HAD-like_sf"/>
</dbReference>
<dbReference type="NCBIfam" id="TIGR01509">
    <property type="entry name" value="HAD-SF-IA-v3"/>
    <property type="match status" value="1"/>
</dbReference>
<comment type="similarity">
    <text evidence="3">Belongs to the HAD-like hydrolase superfamily. CbbY/CbbZ/Gph/YieH family.</text>
</comment>
<dbReference type="EMBL" id="QWKH01000042">
    <property type="protein sequence ID" value="NBI34713.1"/>
    <property type="molecule type" value="Genomic_DNA"/>
</dbReference>
<dbReference type="SUPFAM" id="SSF56784">
    <property type="entry name" value="HAD-like"/>
    <property type="match status" value="1"/>
</dbReference>
<dbReference type="InterPro" id="IPR050155">
    <property type="entry name" value="HAD-like_hydrolase_sf"/>
</dbReference>
<comment type="pathway">
    <text evidence="2">Organic acid metabolism; glycolate biosynthesis; glycolate from 2-phosphoglycolate: step 1/1.</text>
</comment>
<evidence type="ECO:0000256" key="4">
    <source>
        <dbReference type="ARBA" id="ARBA00013078"/>
    </source>
</evidence>
<dbReference type="EC" id="3.1.3.18" evidence="4"/>
<comment type="catalytic activity">
    <reaction evidence="1">
        <text>2-phosphoglycolate + H2O = glycolate + phosphate</text>
        <dbReference type="Rhea" id="RHEA:14369"/>
        <dbReference type="ChEBI" id="CHEBI:15377"/>
        <dbReference type="ChEBI" id="CHEBI:29805"/>
        <dbReference type="ChEBI" id="CHEBI:43474"/>
        <dbReference type="ChEBI" id="CHEBI:58033"/>
        <dbReference type="EC" id="3.1.3.18"/>
    </reaction>
</comment>
<dbReference type="PANTHER" id="PTHR43434">
    <property type="entry name" value="PHOSPHOGLYCOLATE PHOSPHATASE"/>
    <property type="match status" value="1"/>
</dbReference>
<reference evidence="5" key="1">
    <citation type="submission" date="2018-08" db="EMBL/GenBank/DDBJ databases">
        <title>Murine metabolic-syndrome-specific gut microbial biobank.</title>
        <authorList>
            <person name="Liu C."/>
        </authorList>
    </citation>
    <scope>NUCLEOTIDE SEQUENCE [LARGE SCALE GENOMIC DNA]</scope>
    <source>
        <strain evidence="5">Z82</strain>
    </source>
</reference>
<dbReference type="InterPro" id="IPR023214">
    <property type="entry name" value="HAD_sf"/>
</dbReference>
<dbReference type="SFLD" id="SFLDG01129">
    <property type="entry name" value="C1.5:_HAD__Beta-PGM__Phosphata"/>
    <property type="match status" value="1"/>
</dbReference>
<organism evidence="5">
    <name type="scientific">Muribaculaceae bacterium Z82</name>
    <dbReference type="NCBI Taxonomy" id="2304548"/>
    <lineage>
        <taxon>Bacteria</taxon>
        <taxon>Pseudomonadati</taxon>
        <taxon>Bacteroidota</taxon>
        <taxon>Bacteroidia</taxon>
        <taxon>Bacteroidales</taxon>
        <taxon>Muribaculaceae</taxon>
    </lineage>
</organism>
<dbReference type="Gene3D" id="1.10.150.240">
    <property type="entry name" value="Putative phosphatase, domain 2"/>
    <property type="match status" value="1"/>
</dbReference>
<dbReference type="Pfam" id="PF13419">
    <property type="entry name" value="HAD_2"/>
    <property type="match status" value="1"/>
</dbReference>
<protein>
    <recommendedName>
        <fullName evidence="4">phosphoglycolate phosphatase</fullName>
        <ecNumber evidence="4">3.1.3.18</ecNumber>
    </recommendedName>
</protein>